<reference evidence="1" key="1">
    <citation type="submission" date="2022-07" db="EMBL/GenBank/DDBJ databases">
        <title>Tahibacter sp., a new gammaproteobacterium isolated from the silt sample collected at pig farm.</title>
        <authorList>
            <person name="Chen H."/>
        </authorList>
    </citation>
    <scope>NUCLEOTIDE SEQUENCE</scope>
    <source>
        <strain evidence="1">P2K</strain>
    </source>
</reference>
<comment type="caution">
    <text evidence="1">The sequence shown here is derived from an EMBL/GenBank/DDBJ whole genome shotgun (WGS) entry which is preliminary data.</text>
</comment>
<sequence>MVAPRPDFRRHLAKAVLLAAAAATAWKALVLGLGALYQADPGHATTLDQGNASAALALAKQAAARPDLRQRAGDAVRRALTQRPVDGRLFRALAQLDQGDATAARRRWQAAALLRPADVQARAWLADEAVAQGDFIAALEHTDALLRVAPAQTKNLFPILAQWLSSGEHTAAFAQTLEQRPPWRRSFADYLAREGTAASLYSFAQVAQRLRRGPAPLDPQEARGLVNRLVQEQDFERAYLLWRSVLPPLQESAGMLYNGGFEMPASAAAFDWTLRSTPGAGVSVEDGGTSRGKVLRLRFSGVPVTGIGVEQTLLLPRGVYRFLGQARQQDRHGTPLEWRIYCLAGSSRLVATGPLAQDDHDWSSFDFRLAVPAEDCSAQRLQLAAKRDAAGRPLAGTVWFDDLAVQAQASPGGPPPAHR</sequence>
<dbReference type="InterPro" id="IPR011990">
    <property type="entry name" value="TPR-like_helical_dom_sf"/>
</dbReference>
<dbReference type="Proteomes" id="UP001165498">
    <property type="component" value="Unassembled WGS sequence"/>
</dbReference>
<gene>
    <name evidence="1" type="ORF">NM961_12190</name>
</gene>
<dbReference type="Gene3D" id="1.25.40.10">
    <property type="entry name" value="Tetratricopeptide repeat domain"/>
    <property type="match status" value="1"/>
</dbReference>
<evidence type="ECO:0008006" key="3">
    <source>
        <dbReference type="Google" id="ProtNLM"/>
    </source>
</evidence>
<evidence type="ECO:0000313" key="1">
    <source>
        <dbReference type="EMBL" id="MCQ4165470.1"/>
    </source>
</evidence>
<keyword evidence="2" id="KW-1185">Reference proteome</keyword>
<accession>A0ABT1QT46</accession>
<organism evidence="1 2">
    <name type="scientific">Tahibacter harae</name>
    <dbReference type="NCBI Taxonomy" id="2963937"/>
    <lineage>
        <taxon>Bacteria</taxon>
        <taxon>Pseudomonadati</taxon>
        <taxon>Pseudomonadota</taxon>
        <taxon>Gammaproteobacteria</taxon>
        <taxon>Lysobacterales</taxon>
        <taxon>Rhodanobacteraceae</taxon>
        <taxon>Tahibacter</taxon>
    </lineage>
</organism>
<protein>
    <recommendedName>
        <fullName evidence="3">Tetratricopeptide repeat protein</fullName>
    </recommendedName>
</protein>
<evidence type="ECO:0000313" key="2">
    <source>
        <dbReference type="Proteomes" id="UP001165498"/>
    </source>
</evidence>
<name>A0ABT1QT46_9GAMM</name>
<dbReference type="RefSeq" id="WP_255914660.1">
    <property type="nucleotide sequence ID" value="NZ_JANFQO010000010.1"/>
</dbReference>
<dbReference type="Gene3D" id="2.60.120.260">
    <property type="entry name" value="Galactose-binding domain-like"/>
    <property type="match status" value="1"/>
</dbReference>
<proteinExistence type="predicted"/>
<dbReference type="EMBL" id="JANFQO010000010">
    <property type="protein sequence ID" value="MCQ4165470.1"/>
    <property type="molecule type" value="Genomic_DNA"/>
</dbReference>